<feature type="compositionally biased region" description="Basic residues" evidence="1">
    <location>
        <begin position="128"/>
        <end position="138"/>
    </location>
</feature>
<evidence type="ECO:0000313" key="2">
    <source>
        <dbReference type="EMBL" id="MBC5786830.1"/>
    </source>
</evidence>
<feature type="compositionally biased region" description="Basic and acidic residues" evidence="1">
    <location>
        <begin position="104"/>
        <end position="121"/>
    </location>
</feature>
<feature type="region of interest" description="Disordered" evidence="1">
    <location>
        <begin position="66"/>
        <end position="138"/>
    </location>
</feature>
<feature type="compositionally biased region" description="Polar residues" evidence="1">
    <location>
        <begin position="88"/>
        <end position="103"/>
    </location>
</feature>
<name>A0ABR7INW7_9CLOT</name>
<dbReference type="PIRSF" id="PIRSF021328">
    <property type="entry name" value="UCP021328"/>
    <property type="match status" value="1"/>
</dbReference>
<dbReference type="RefSeq" id="WP_186996035.1">
    <property type="nucleotide sequence ID" value="NZ_JACOQK010000001.1"/>
</dbReference>
<comment type="caution">
    <text evidence="2">The sequence shown here is derived from an EMBL/GenBank/DDBJ whole genome shotgun (WGS) entry which is preliminary data.</text>
</comment>
<proteinExistence type="predicted"/>
<dbReference type="Proteomes" id="UP000649151">
    <property type="component" value="Unassembled WGS sequence"/>
</dbReference>
<dbReference type="EMBL" id="JACOQK010000001">
    <property type="protein sequence ID" value="MBC5786830.1"/>
    <property type="molecule type" value="Genomic_DNA"/>
</dbReference>
<reference evidence="2 3" key="1">
    <citation type="submission" date="2020-08" db="EMBL/GenBank/DDBJ databases">
        <title>Genome public.</title>
        <authorList>
            <person name="Liu C."/>
            <person name="Sun Q."/>
        </authorList>
    </citation>
    <scope>NUCLEOTIDE SEQUENCE [LARGE SCALE GENOMIC DNA]</scope>
    <source>
        <strain evidence="2 3">NSJ-27</strain>
    </source>
</reference>
<evidence type="ECO:0000313" key="3">
    <source>
        <dbReference type="Proteomes" id="UP000649151"/>
    </source>
</evidence>
<gene>
    <name evidence="2" type="ORF">H8Z77_02185</name>
</gene>
<keyword evidence="3" id="KW-1185">Reference proteome</keyword>
<dbReference type="Pfam" id="PF11208">
    <property type="entry name" value="DUF2992"/>
    <property type="match status" value="1"/>
</dbReference>
<dbReference type="InterPro" id="IPR016787">
    <property type="entry name" value="UCP021328"/>
</dbReference>
<organism evidence="2 3">
    <name type="scientific">Clostridium facile</name>
    <dbReference type="NCBI Taxonomy" id="2763035"/>
    <lineage>
        <taxon>Bacteria</taxon>
        <taxon>Bacillati</taxon>
        <taxon>Bacillota</taxon>
        <taxon>Clostridia</taxon>
        <taxon>Eubacteriales</taxon>
        <taxon>Clostridiaceae</taxon>
        <taxon>Clostridium</taxon>
    </lineage>
</organism>
<sequence>MGTISKFTVLFEPPFWVGIFERQQGNHYEACKIIFGAEPKEGEIYEFFLHHWDSLRFSPAIQTEAVKQQSHNPKRLQRQIQKQLRQTGVGTKAQQAFKQMQEQGKQERCIRNRQRKQEQKELVFQQKQQKRKEKHKGH</sequence>
<accession>A0ABR7INW7</accession>
<evidence type="ECO:0000256" key="1">
    <source>
        <dbReference type="SAM" id="MobiDB-lite"/>
    </source>
</evidence>
<protein>
    <submittedName>
        <fullName evidence="2">YjdF family protein</fullName>
    </submittedName>
</protein>